<dbReference type="GO" id="GO:0009083">
    <property type="term" value="P:branched-chain amino acid catabolic process"/>
    <property type="evidence" value="ECO:0007669"/>
    <property type="project" value="TreeGrafter"/>
</dbReference>
<comment type="caution">
    <text evidence="4">The sequence shown here is derived from an EMBL/GenBank/DDBJ whole genome shotgun (WGS) entry which is preliminary data.</text>
</comment>
<dbReference type="InterPro" id="IPR038491">
    <property type="entry name" value="Velvet_dom_sf"/>
</dbReference>
<dbReference type="CDD" id="cd02000">
    <property type="entry name" value="TPP_E1_PDC_ADC_BCADC"/>
    <property type="match status" value="1"/>
</dbReference>
<feature type="region of interest" description="Disordered" evidence="2">
    <location>
        <begin position="698"/>
        <end position="726"/>
    </location>
</feature>
<dbReference type="InterPro" id="IPR050771">
    <property type="entry name" value="Alpha-ketoacid_DH_E1_comp"/>
</dbReference>
<dbReference type="PANTHER" id="PTHR43380:SF1">
    <property type="entry name" value="2-OXOISOVALERATE DEHYDROGENASE SUBUNIT ALPHA, MITOCHONDRIAL"/>
    <property type="match status" value="1"/>
</dbReference>
<dbReference type="RefSeq" id="XP_014566565.1">
    <property type="nucleotide sequence ID" value="XM_014711079.1"/>
</dbReference>
<dbReference type="OrthoDB" id="3845at2759"/>
<dbReference type="InterPro" id="IPR037525">
    <property type="entry name" value="Velvet_dom"/>
</dbReference>
<dbReference type="Pfam" id="PF00676">
    <property type="entry name" value="E1_dh"/>
    <property type="match status" value="1"/>
</dbReference>
<evidence type="ECO:0000313" key="4">
    <source>
        <dbReference type="EMBL" id="GAA93527.1"/>
    </source>
</evidence>
<dbReference type="AlphaFoldDB" id="G7DSG7"/>
<protein>
    <recommendedName>
        <fullName evidence="3">Velvet domain-containing protein</fullName>
    </recommendedName>
</protein>
<dbReference type="GO" id="GO:0016624">
    <property type="term" value="F:oxidoreductase activity, acting on the aldehyde or oxo group of donors, disulfide as acceptor"/>
    <property type="evidence" value="ECO:0007669"/>
    <property type="project" value="InterPro"/>
</dbReference>
<feature type="region of interest" description="Disordered" evidence="2">
    <location>
        <begin position="769"/>
        <end position="804"/>
    </location>
</feature>
<feature type="domain" description="Velvet" evidence="3">
    <location>
        <begin position="605"/>
        <end position="928"/>
    </location>
</feature>
<proteinExistence type="predicted"/>
<dbReference type="PANTHER" id="PTHR43380">
    <property type="entry name" value="2-OXOISOVALERATE DEHYDROGENASE SUBUNIT ALPHA, MITOCHONDRIAL"/>
    <property type="match status" value="1"/>
</dbReference>
<dbReference type="STRING" id="764103.G7DSG7"/>
<evidence type="ECO:0000256" key="2">
    <source>
        <dbReference type="SAM" id="MobiDB-lite"/>
    </source>
</evidence>
<evidence type="ECO:0000313" key="5">
    <source>
        <dbReference type="Proteomes" id="UP000009131"/>
    </source>
</evidence>
<dbReference type="SUPFAM" id="SSF52518">
    <property type="entry name" value="Thiamin diphosphate-binding fold (THDP-binding)"/>
    <property type="match status" value="1"/>
</dbReference>
<dbReference type="FunFam" id="3.40.50.970:FF:000055">
    <property type="entry name" value="2-oxoisovalerate dehydrogenase subunit alpha"/>
    <property type="match status" value="1"/>
</dbReference>
<reference evidence="4 5" key="2">
    <citation type="journal article" date="2012" name="Open Biol.">
        <title>Characteristics of nucleosomes and linker DNA regions on the genome of the basidiomycete Mixia osmundae revealed by mono- and dinucleosome mapping.</title>
        <authorList>
            <person name="Nishida H."/>
            <person name="Kondo S."/>
            <person name="Matsumoto T."/>
            <person name="Suzuki Y."/>
            <person name="Yoshikawa H."/>
            <person name="Taylor T.D."/>
            <person name="Sugiyama J."/>
        </authorList>
    </citation>
    <scope>NUCLEOTIDE SEQUENCE [LARGE SCALE GENOMIC DNA]</scope>
    <source>
        <strain evidence="5">CBS 9802 / IAM 14324 / JCM 22182 / KY 12970</strain>
    </source>
</reference>
<dbReference type="eggNOG" id="KOG1182">
    <property type="taxonomic scope" value="Eukaryota"/>
</dbReference>
<dbReference type="Proteomes" id="UP000009131">
    <property type="component" value="Unassembled WGS sequence"/>
</dbReference>
<organism evidence="4 5">
    <name type="scientific">Mixia osmundae (strain CBS 9802 / IAM 14324 / JCM 22182 / KY 12970)</name>
    <dbReference type="NCBI Taxonomy" id="764103"/>
    <lineage>
        <taxon>Eukaryota</taxon>
        <taxon>Fungi</taxon>
        <taxon>Dikarya</taxon>
        <taxon>Basidiomycota</taxon>
        <taxon>Pucciniomycotina</taxon>
        <taxon>Mixiomycetes</taxon>
        <taxon>Mixiales</taxon>
        <taxon>Mixiaceae</taxon>
        <taxon>Mixia</taxon>
    </lineage>
</organism>
<keyword evidence="1" id="KW-0560">Oxidoreductase</keyword>
<feature type="compositionally biased region" description="Polar residues" evidence="2">
    <location>
        <begin position="1"/>
        <end position="21"/>
    </location>
</feature>
<dbReference type="EMBL" id="BABT02000007">
    <property type="protein sequence ID" value="GAA93527.1"/>
    <property type="molecule type" value="Genomic_DNA"/>
</dbReference>
<accession>G7DSG7</accession>
<keyword evidence="5" id="KW-1185">Reference proteome</keyword>
<dbReference type="HOGENOM" id="CLU_312850_0_0_1"/>
<dbReference type="Gene3D" id="3.40.50.970">
    <property type="match status" value="1"/>
</dbReference>
<sequence>MVASGVSANTDASPSESQLSPQDALFRARHAASAGRVVAGRRRLAPAQFLNRISIRDHAHQRSRYWVGLTHSQTVRSARAPSLARPTLGSRQRRHSSGFSLPNPSPLMQWQGGPASEQAKETLIPTFQVLDSAGSLVEGLSDEVVKDIEAIPREQALKMYDTMLLLPIMDNILYNAQRQGRLSFYMTSYGEEAAVVCSAAAWAPTDPVFAQYRESGVLLYRGFGLDRLMNQNFANRLDKATKGRQMGVHLGSAEHHFITISSPLATQIPQAAGAAYAIRRMAQRGEAAGEVCVICYLGEGAASEGDAWAGLSMAAVLGGPSVFVVRQNGFAISTPTSSQFAGDGIAARGPALGIESIRCDGNDPLAVYLCAREARRRSVSTSRPTLVEILTYRVGHHSTSDDSSAYRNREDVESIKKQSPIDRFQAYLRSRGWLAREAQPSRRDQLKQDVLKALGDAEKELKPRLGLMFEDVYQTQPAHLQSQRAELDSHIRRWRPEGLERHLAADSGARRCLPLLRVLCRPVADAVRALPPPESDSLGRLQILIVSQSLRHEGYRTEHSLRASLRGTVVQTVGMLPIAHEEANNDSAFPRRGQAPLATDDEDVPDEFHSYELDVVQNPVRARMAGFGDRDRRPLTPPLVAELTVRDSRTQRVLDPASVDLSFFIVAADLWSADGQHDENLVLHPSFSPTLVVREASPLPRPAMPLPEAQWQPQASTSASPYEEAPNRQIPRGMVMHAEPSPVWQHMELPDHRAPLPIWSGWSAAPYQADTRPAPPRPVTSRDLYPHPPLSTSEALPRSRPQTAGDRQAFCPVEFSPLVRESNEIVSVRNLTGSLHANASLLRNEHGRLGIYFIFSDLSVRTEGKFTIRLVFMRIGLQGRRHEYPQPLLVQAYTRPFSVLSAKKFGGMLPPTALSLAFSRQGLKIANRRNPTSRRGA</sequence>
<dbReference type="InterPro" id="IPR001017">
    <property type="entry name" value="DH_E1"/>
</dbReference>
<feature type="region of interest" description="Disordered" evidence="2">
    <location>
        <begin position="1"/>
        <end position="22"/>
    </location>
</feature>
<dbReference type="PROSITE" id="PS51821">
    <property type="entry name" value="VELVET"/>
    <property type="match status" value="1"/>
</dbReference>
<dbReference type="InParanoid" id="G7DSG7"/>
<evidence type="ECO:0000256" key="1">
    <source>
        <dbReference type="ARBA" id="ARBA00023002"/>
    </source>
</evidence>
<name>G7DSG7_MIXOS</name>
<reference evidence="4 5" key="1">
    <citation type="journal article" date="2011" name="J. Gen. Appl. Microbiol.">
        <title>Draft genome sequencing of the enigmatic basidiomycete Mixia osmundae.</title>
        <authorList>
            <person name="Nishida H."/>
            <person name="Nagatsuka Y."/>
            <person name="Sugiyama J."/>
        </authorList>
    </citation>
    <scope>NUCLEOTIDE SEQUENCE [LARGE SCALE GENOMIC DNA]</scope>
    <source>
        <strain evidence="5">CBS 9802 / IAM 14324 / JCM 22182 / KY 12970</strain>
    </source>
</reference>
<dbReference type="InterPro" id="IPR029061">
    <property type="entry name" value="THDP-binding"/>
</dbReference>
<dbReference type="Gene3D" id="2.60.40.3960">
    <property type="entry name" value="Velvet domain"/>
    <property type="match status" value="2"/>
</dbReference>
<evidence type="ECO:0000259" key="3">
    <source>
        <dbReference type="PROSITE" id="PS51821"/>
    </source>
</evidence>
<feature type="region of interest" description="Disordered" evidence="2">
    <location>
        <begin position="77"/>
        <end position="105"/>
    </location>
</feature>
<dbReference type="Pfam" id="PF11754">
    <property type="entry name" value="Velvet"/>
    <property type="match status" value="1"/>
</dbReference>
<gene>
    <name evidence="4" type="primary">Mo00168</name>
    <name evidence="4" type="ORF">E5Q_00168</name>
</gene>
<feature type="compositionally biased region" description="Polar residues" evidence="2">
    <location>
        <begin position="711"/>
        <end position="720"/>
    </location>
</feature>